<dbReference type="VEuPathDB" id="AmoebaDB:FDP41_004217"/>
<dbReference type="PROSITE" id="PS50088">
    <property type="entry name" value="ANK_REPEAT"/>
    <property type="match status" value="2"/>
</dbReference>
<sequence length="268" mass="30230">MIQPPPVFDPNQYQQQQEQQQQHLVQHLQEPQLPYNNMNNIITPEDSETAMNLLSMATSSESNPILDEGLQEETLQTSSAASTTTEPQQTSLQQQQTDMDIVLSLMMACRSGDLEEVKRCVSTGRVDINEHDPKSIYGTPLMKAISNGHLHIVAYLLDAGADVTKLSWDKDSSALHLAIDRKDLEMVKLLLHSGKVDKDCKNGHGETAVEYAMRQGNVTIADYIKQYDHNKYLNSRRNEALKRSENSMMTDPESPFQQASFVLVKKRK</sequence>
<evidence type="ECO:0000313" key="5">
    <source>
        <dbReference type="EMBL" id="KAF0976922.1"/>
    </source>
</evidence>
<name>A0A6A5BQ38_NAEFO</name>
<dbReference type="PANTHER" id="PTHR24126">
    <property type="entry name" value="ANKYRIN REPEAT, PH AND SEC7 DOMAIN CONTAINING PROTEIN SECG-RELATED"/>
    <property type="match status" value="1"/>
</dbReference>
<dbReference type="VEuPathDB" id="AmoebaDB:NfTy_068300"/>
<dbReference type="RefSeq" id="XP_044561635.1">
    <property type="nucleotide sequence ID" value="XM_044707608.1"/>
</dbReference>
<evidence type="ECO:0000256" key="3">
    <source>
        <dbReference type="PROSITE-ProRule" id="PRU00023"/>
    </source>
</evidence>
<evidence type="ECO:0000256" key="4">
    <source>
        <dbReference type="SAM" id="MobiDB-lite"/>
    </source>
</evidence>
<keyword evidence="6" id="KW-1185">Reference proteome</keyword>
<keyword evidence="2 3" id="KW-0040">ANK repeat</keyword>
<dbReference type="PANTHER" id="PTHR24126:SF14">
    <property type="entry name" value="ANK_REP_REGION DOMAIN-CONTAINING PROTEIN"/>
    <property type="match status" value="1"/>
</dbReference>
<dbReference type="SMART" id="SM00248">
    <property type="entry name" value="ANK"/>
    <property type="match status" value="4"/>
</dbReference>
<organism evidence="5 6">
    <name type="scientific">Naegleria fowleri</name>
    <name type="common">Brain eating amoeba</name>
    <dbReference type="NCBI Taxonomy" id="5763"/>
    <lineage>
        <taxon>Eukaryota</taxon>
        <taxon>Discoba</taxon>
        <taxon>Heterolobosea</taxon>
        <taxon>Tetramitia</taxon>
        <taxon>Eutetramitia</taxon>
        <taxon>Vahlkampfiidae</taxon>
        <taxon>Naegleria</taxon>
    </lineage>
</organism>
<dbReference type="SUPFAM" id="SSF48403">
    <property type="entry name" value="Ankyrin repeat"/>
    <property type="match status" value="1"/>
</dbReference>
<feature type="repeat" description="ANK" evidence="3">
    <location>
        <begin position="170"/>
        <end position="194"/>
    </location>
</feature>
<feature type="region of interest" description="Disordered" evidence="4">
    <location>
        <begin position="1"/>
        <end position="21"/>
    </location>
</feature>
<dbReference type="PROSITE" id="PS50297">
    <property type="entry name" value="ANK_REP_REGION"/>
    <property type="match status" value="2"/>
</dbReference>
<dbReference type="AlphaFoldDB" id="A0A6A5BQ38"/>
<evidence type="ECO:0000313" key="6">
    <source>
        <dbReference type="Proteomes" id="UP000444721"/>
    </source>
</evidence>
<feature type="region of interest" description="Disordered" evidence="4">
    <location>
        <begin position="71"/>
        <end position="95"/>
    </location>
</feature>
<evidence type="ECO:0000256" key="2">
    <source>
        <dbReference type="ARBA" id="ARBA00023043"/>
    </source>
</evidence>
<feature type="compositionally biased region" description="Low complexity" evidence="4">
    <location>
        <begin position="72"/>
        <end position="95"/>
    </location>
</feature>
<dbReference type="Pfam" id="PF12796">
    <property type="entry name" value="Ank_2"/>
    <property type="match status" value="1"/>
</dbReference>
<dbReference type="InterPro" id="IPR002110">
    <property type="entry name" value="Ankyrin_rpt"/>
</dbReference>
<dbReference type="InterPro" id="IPR036770">
    <property type="entry name" value="Ankyrin_rpt-contain_sf"/>
</dbReference>
<protein>
    <submittedName>
        <fullName evidence="5">Uncharacterized protein</fullName>
    </submittedName>
</protein>
<dbReference type="Proteomes" id="UP000444721">
    <property type="component" value="Unassembled WGS sequence"/>
</dbReference>
<proteinExistence type="predicted"/>
<dbReference type="OrthoDB" id="341259at2759"/>
<keyword evidence="1" id="KW-0677">Repeat</keyword>
<accession>A0A6A5BQ38</accession>
<dbReference type="VEuPathDB" id="AmoebaDB:NF0041480"/>
<dbReference type="Gene3D" id="1.25.40.20">
    <property type="entry name" value="Ankyrin repeat-containing domain"/>
    <property type="match status" value="1"/>
</dbReference>
<gene>
    <name evidence="5" type="ORF">FDP41_004217</name>
</gene>
<feature type="compositionally biased region" description="Low complexity" evidence="4">
    <location>
        <begin position="12"/>
        <end position="21"/>
    </location>
</feature>
<reference evidence="5 6" key="1">
    <citation type="journal article" date="2019" name="Sci. Rep.">
        <title>Nanopore sequencing improves the draft genome of the human pathogenic amoeba Naegleria fowleri.</title>
        <authorList>
            <person name="Liechti N."/>
            <person name="Schurch N."/>
            <person name="Bruggmann R."/>
            <person name="Wittwer M."/>
        </authorList>
    </citation>
    <scope>NUCLEOTIDE SEQUENCE [LARGE SCALE GENOMIC DNA]</scope>
    <source>
        <strain evidence="5 6">ATCC 30894</strain>
    </source>
</reference>
<feature type="repeat" description="ANK" evidence="3">
    <location>
        <begin position="139"/>
        <end position="168"/>
    </location>
</feature>
<comment type="caution">
    <text evidence="5">The sequence shown here is derived from an EMBL/GenBank/DDBJ whole genome shotgun (WGS) entry which is preliminary data.</text>
</comment>
<dbReference type="GeneID" id="68111435"/>
<evidence type="ECO:0000256" key="1">
    <source>
        <dbReference type="ARBA" id="ARBA00022737"/>
    </source>
</evidence>
<dbReference type="EMBL" id="VFQX01000036">
    <property type="protein sequence ID" value="KAF0976922.1"/>
    <property type="molecule type" value="Genomic_DNA"/>
</dbReference>
<dbReference type="OMA" id="RVDINEH"/>